<sequence>KKSRTESRRSFTMSELHVDPLPSKDVPTPVVNTTEDDVDTSGKNPPNPNSDVPNSVKKPRYRETCCN</sequence>
<evidence type="ECO:0000313" key="3">
    <source>
        <dbReference type="Proteomes" id="UP000236291"/>
    </source>
</evidence>
<dbReference type="Proteomes" id="UP000236291">
    <property type="component" value="Unassembled WGS sequence"/>
</dbReference>
<feature type="non-terminal residue" evidence="2">
    <location>
        <position position="1"/>
    </location>
</feature>
<protein>
    <submittedName>
        <fullName evidence="2">Uncharacterized protein</fullName>
    </submittedName>
</protein>
<organism evidence="2 3">
    <name type="scientific">Trifolium pratense</name>
    <name type="common">Red clover</name>
    <dbReference type="NCBI Taxonomy" id="57577"/>
    <lineage>
        <taxon>Eukaryota</taxon>
        <taxon>Viridiplantae</taxon>
        <taxon>Streptophyta</taxon>
        <taxon>Embryophyta</taxon>
        <taxon>Tracheophyta</taxon>
        <taxon>Spermatophyta</taxon>
        <taxon>Magnoliopsida</taxon>
        <taxon>eudicotyledons</taxon>
        <taxon>Gunneridae</taxon>
        <taxon>Pentapetalae</taxon>
        <taxon>rosids</taxon>
        <taxon>fabids</taxon>
        <taxon>Fabales</taxon>
        <taxon>Fabaceae</taxon>
        <taxon>Papilionoideae</taxon>
        <taxon>50 kb inversion clade</taxon>
        <taxon>NPAAA clade</taxon>
        <taxon>Hologalegina</taxon>
        <taxon>IRL clade</taxon>
        <taxon>Trifolieae</taxon>
        <taxon>Trifolium</taxon>
    </lineage>
</organism>
<proteinExistence type="predicted"/>
<reference evidence="2 3" key="1">
    <citation type="journal article" date="2014" name="Am. J. Bot.">
        <title>Genome assembly and annotation for red clover (Trifolium pratense; Fabaceae).</title>
        <authorList>
            <person name="Istvanek J."/>
            <person name="Jaros M."/>
            <person name="Krenek A."/>
            <person name="Repkova J."/>
        </authorList>
    </citation>
    <scope>NUCLEOTIDE SEQUENCE [LARGE SCALE GENOMIC DNA]</scope>
    <source>
        <strain evidence="3">cv. Tatra</strain>
        <tissue evidence="2">Young leaves</tissue>
    </source>
</reference>
<evidence type="ECO:0000256" key="1">
    <source>
        <dbReference type="SAM" id="MobiDB-lite"/>
    </source>
</evidence>
<gene>
    <name evidence="2" type="ORF">L195_g063712</name>
</gene>
<evidence type="ECO:0000313" key="2">
    <source>
        <dbReference type="EMBL" id="PNX67860.1"/>
    </source>
</evidence>
<name>A0A2K3KNK5_TRIPR</name>
<accession>A0A2K3KNK5</accession>
<reference evidence="2 3" key="2">
    <citation type="journal article" date="2017" name="Front. Plant Sci.">
        <title>Gene Classification and Mining of Molecular Markers Useful in Red Clover (Trifolium pratense) Breeding.</title>
        <authorList>
            <person name="Istvanek J."/>
            <person name="Dluhosova J."/>
            <person name="Dluhos P."/>
            <person name="Patkova L."/>
            <person name="Nedelnik J."/>
            <person name="Repkova J."/>
        </authorList>
    </citation>
    <scope>NUCLEOTIDE SEQUENCE [LARGE SCALE GENOMIC DNA]</scope>
    <source>
        <strain evidence="3">cv. Tatra</strain>
        <tissue evidence="2">Young leaves</tissue>
    </source>
</reference>
<comment type="caution">
    <text evidence="2">The sequence shown here is derived from an EMBL/GenBank/DDBJ whole genome shotgun (WGS) entry which is preliminary data.</text>
</comment>
<dbReference type="AlphaFoldDB" id="A0A2K3KNK5"/>
<feature type="region of interest" description="Disordered" evidence="1">
    <location>
        <begin position="1"/>
        <end position="67"/>
    </location>
</feature>
<dbReference type="EMBL" id="ASHM01217227">
    <property type="protein sequence ID" value="PNX67860.1"/>
    <property type="molecule type" value="Genomic_DNA"/>
</dbReference>